<dbReference type="AlphaFoldDB" id="A0A0G1TQ95"/>
<dbReference type="Pfam" id="PF03551">
    <property type="entry name" value="PadR"/>
    <property type="match status" value="1"/>
</dbReference>
<dbReference type="PANTHER" id="PTHR33169">
    <property type="entry name" value="PADR-FAMILY TRANSCRIPTIONAL REGULATOR"/>
    <property type="match status" value="1"/>
</dbReference>
<name>A0A0G1TQ95_9BACT</name>
<dbReference type="InterPro" id="IPR036390">
    <property type="entry name" value="WH_DNA-bd_sf"/>
</dbReference>
<dbReference type="SUPFAM" id="SSF46785">
    <property type="entry name" value="Winged helix' DNA-binding domain"/>
    <property type="match status" value="1"/>
</dbReference>
<reference evidence="2 3" key="1">
    <citation type="journal article" date="2015" name="Nature">
        <title>rRNA introns, odd ribosomes, and small enigmatic genomes across a large radiation of phyla.</title>
        <authorList>
            <person name="Brown C.T."/>
            <person name="Hug L.A."/>
            <person name="Thomas B.C."/>
            <person name="Sharon I."/>
            <person name="Castelle C.J."/>
            <person name="Singh A."/>
            <person name="Wilkins M.J."/>
            <person name="Williams K.H."/>
            <person name="Banfield J.F."/>
        </authorList>
    </citation>
    <scope>NUCLEOTIDE SEQUENCE [LARGE SCALE GENOMIC DNA]</scope>
</reference>
<dbReference type="EMBL" id="LCNM01000010">
    <property type="protein sequence ID" value="KKU56318.1"/>
    <property type="molecule type" value="Genomic_DNA"/>
</dbReference>
<protein>
    <submittedName>
        <fullName evidence="2">Transcriptional regulator, PadR-like protein family</fullName>
    </submittedName>
</protein>
<dbReference type="PANTHER" id="PTHR33169:SF14">
    <property type="entry name" value="TRANSCRIPTIONAL REGULATOR RV3488"/>
    <property type="match status" value="1"/>
</dbReference>
<dbReference type="Gene3D" id="1.10.10.10">
    <property type="entry name" value="Winged helix-like DNA-binding domain superfamily/Winged helix DNA-binding domain"/>
    <property type="match status" value="1"/>
</dbReference>
<sequence length="131" mass="15409">MIFTYMCQSCGCSFRSRDFGTIERFVEPCILLLLSKEPAHGYGLMERLETHCGEKVDVGDLYRTLRRMEHDGWVNSTWERKENQRDKRIYTITEEGRAFLKHAVTSLRQTDELIHHLFSGYRKVYPEGSVV</sequence>
<organism evidence="2 3">
    <name type="scientific">Candidatus Amesbacteria bacterium GW2011_GWA2_47_11</name>
    <dbReference type="NCBI Taxonomy" id="1618357"/>
    <lineage>
        <taxon>Bacteria</taxon>
        <taxon>Candidatus Amesiibacteriota</taxon>
    </lineage>
</organism>
<evidence type="ECO:0000259" key="1">
    <source>
        <dbReference type="Pfam" id="PF03551"/>
    </source>
</evidence>
<dbReference type="InterPro" id="IPR036388">
    <property type="entry name" value="WH-like_DNA-bd_sf"/>
</dbReference>
<evidence type="ECO:0000313" key="2">
    <source>
        <dbReference type="EMBL" id="KKU56318.1"/>
    </source>
</evidence>
<gene>
    <name evidence="2" type="ORF">UX78_C0010G0036</name>
</gene>
<accession>A0A0G1TQ95</accession>
<dbReference type="InterPro" id="IPR005149">
    <property type="entry name" value="Tscrpt_reg_PadR_N"/>
</dbReference>
<dbReference type="Proteomes" id="UP000034607">
    <property type="component" value="Unassembled WGS sequence"/>
</dbReference>
<feature type="domain" description="Transcription regulator PadR N-terminal" evidence="1">
    <location>
        <begin position="30"/>
        <end position="101"/>
    </location>
</feature>
<comment type="caution">
    <text evidence="2">The sequence shown here is derived from an EMBL/GenBank/DDBJ whole genome shotgun (WGS) entry which is preliminary data.</text>
</comment>
<evidence type="ECO:0000313" key="3">
    <source>
        <dbReference type="Proteomes" id="UP000034607"/>
    </source>
</evidence>
<proteinExistence type="predicted"/>
<dbReference type="InterPro" id="IPR052509">
    <property type="entry name" value="Metal_resp_DNA-bind_regulator"/>
</dbReference>